<dbReference type="GO" id="GO:0005886">
    <property type="term" value="C:plasma membrane"/>
    <property type="evidence" value="ECO:0007669"/>
    <property type="project" value="UniProtKB-SubCell"/>
</dbReference>
<proteinExistence type="inferred from homology"/>
<dbReference type="Pfam" id="PF00119">
    <property type="entry name" value="ATP-synt_A"/>
    <property type="match status" value="1"/>
</dbReference>
<dbReference type="InterPro" id="IPR000568">
    <property type="entry name" value="ATP_synth_F0_asu"/>
</dbReference>
<evidence type="ECO:0000256" key="11">
    <source>
        <dbReference type="HAMAP-Rule" id="MF_01393"/>
    </source>
</evidence>
<gene>
    <name evidence="11" type="primary">atpB</name>
    <name evidence="13" type="ORF">IW245_007018</name>
</gene>
<feature type="transmembrane region" description="Helical" evidence="11">
    <location>
        <begin position="125"/>
        <end position="144"/>
    </location>
</feature>
<dbReference type="HAMAP" id="MF_01393">
    <property type="entry name" value="ATP_synth_a_bact"/>
    <property type="match status" value="1"/>
</dbReference>
<keyword evidence="6 11" id="KW-0375">Hydrogen ion transport</keyword>
<dbReference type="InterPro" id="IPR023011">
    <property type="entry name" value="ATP_synth_F0_asu_AS"/>
</dbReference>
<evidence type="ECO:0000256" key="4">
    <source>
        <dbReference type="ARBA" id="ARBA00022547"/>
    </source>
</evidence>
<keyword evidence="5 11" id="KW-0812">Transmembrane</keyword>
<keyword evidence="3 11" id="KW-0813">Transport</keyword>
<feature type="transmembrane region" description="Helical" evidence="11">
    <location>
        <begin position="189"/>
        <end position="211"/>
    </location>
</feature>
<evidence type="ECO:0000256" key="5">
    <source>
        <dbReference type="ARBA" id="ARBA00022692"/>
    </source>
</evidence>
<keyword evidence="11" id="KW-1003">Cell membrane</keyword>
<evidence type="ECO:0000313" key="13">
    <source>
        <dbReference type="EMBL" id="MBG6140824.1"/>
    </source>
</evidence>
<accession>A0A8J7KMS1</accession>
<name>A0A8J7KMS1_9ACTN</name>
<evidence type="ECO:0000256" key="3">
    <source>
        <dbReference type="ARBA" id="ARBA00022448"/>
    </source>
</evidence>
<dbReference type="SUPFAM" id="SSF81336">
    <property type="entry name" value="F1F0 ATP synthase subunit A"/>
    <property type="match status" value="1"/>
</dbReference>
<keyword evidence="4 11" id="KW-0138">CF(0)</keyword>
<sequence length="263" mass="29210">MSVSMVVLAKAEIPWPPTVDEGFFFDPVVGTGPWVTKFTIMLWIAIAALIVLFAVALRKPKIVPTKGQWIAESVMDFVRNGIGREIIGPKGDKFVPYLTVLFCFIAFMNVFGIIPLAQISPMTHIAFPVVLAIISYVMYIFVGIQNSGPGKFFKNHLILPAPWYLQPLLIPIEFFQNFIVRPVTLSVRLFANMFAGHLILLVFTLGGFVLINAGTAFTYGVSVFSFAMAIAMTLFEFFVAMLQAYIFVLLTGTWLQGALADEH</sequence>
<protein>
    <recommendedName>
        <fullName evidence="11 12">ATP synthase subunit a</fullName>
    </recommendedName>
    <alternativeName>
        <fullName evidence="11">ATP synthase F0 sector subunit a</fullName>
    </alternativeName>
    <alternativeName>
        <fullName evidence="11">F-ATPase subunit 6</fullName>
    </alternativeName>
</protein>
<evidence type="ECO:0000256" key="10">
    <source>
        <dbReference type="ARBA" id="ARBA00023310"/>
    </source>
</evidence>
<comment type="function">
    <text evidence="11 12">Key component of the proton channel; it plays a direct role in the translocation of protons across the membrane.</text>
</comment>
<keyword evidence="7 11" id="KW-1133">Transmembrane helix</keyword>
<keyword evidence="14" id="KW-1185">Reference proteome</keyword>
<dbReference type="AlphaFoldDB" id="A0A8J7KMS1"/>
<dbReference type="PRINTS" id="PR00123">
    <property type="entry name" value="ATPASEA"/>
</dbReference>
<comment type="subcellular location">
    <subcellularLocation>
        <location evidence="11 12">Cell membrane</location>
        <topology evidence="11 12">Multi-pass membrane protein</topology>
    </subcellularLocation>
    <subcellularLocation>
        <location evidence="1">Membrane</location>
        <topology evidence="1">Multi-pass membrane protein</topology>
    </subcellularLocation>
</comment>
<evidence type="ECO:0000256" key="8">
    <source>
        <dbReference type="ARBA" id="ARBA00023065"/>
    </source>
</evidence>
<evidence type="ECO:0000256" key="12">
    <source>
        <dbReference type="RuleBase" id="RU000483"/>
    </source>
</evidence>
<evidence type="ECO:0000256" key="2">
    <source>
        <dbReference type="ARBA" id="ARBA00006810"/>
    </source>
</evidence>
<keyword evidence="8 11" id="KW-0406">Ion transport</keyword>
<reference evidence="13" key="1">
    <citation type="submission" date="2020-11" db="EMBL/GenBank/DDBJ databases">
        <title>Sequencing the genomes of 1000 actinobacteria strains.</title>
        <authorList>
            <person name="Klenk H.-P."/>
        </authorList>
    </citation>
    <scope>NUCLEOTIDE SEQUENCE</scope>
    <source>
        <strain evidence="13">DSM 45356</strain>
    </source>
</reference>
<dbReference type="GO" id="GO:0046933">
    <property type="term" value="F:proton-transporting ATP synthase activity, rotational mechanism"/>
    <property type="evidence" value="ECO:0007669"/>
    <property type="project" value="UniProtKB-UniRule"/>
</dbReference>
<organism evidence="13 14">
    <name type="scientific">Longispora fulva</name>
    <dbReference type="NCBI Taxonomy" id="619741"/>
    <lineage>
        <taxon>Bacteria</taxon>
        <taxon>Bacillati</taxon>
        <taxon>Actinomycetota</taxon>
        <taxon>Actinomycetes</taxon>
        <taxon>Micromonosporales</taxon>
        <taxon>Micromonosporaceae</taxon>
        <taxon>Longispora</taxon>
    </lineage>
</organism>
<dbReference type="PANTHER" id="PTHR11410">
    <property type="entry name" value="ATP SYNTHASE SUBUNIT A"/>
    <property type="match status" value="1"/>
</dbReference>
<feature type="transmembrane region" description="Helical" evidence="11">
    <location>
        <begin position="34"/>
        <end position="57"/>
    </location>
</feature>
<dbReference type="InterPro" id="IPR035908">
    <property type="entry name" value="F0_ATP_A_sf"/>
</dbReference>
<dbReference type="Proteomes" id="UP000622552">
    <property type="component" value="Unassembled WGS sequence"/>
</dbReference>
<keyword evidence="10 11" id="KW-0066">ATP synthesis</keyword>
<evidence type="ECO:0000256" key="6">
    <source>
        <dbReference type="ARBA" id="ARBA00022781"/>
    </source>
</evidence>
<comment type="similarity">
    <text evidence="2 11 12">Belongs to the ATPase A chain family.</text>
</comment>
<evidence type="ECO:0000256" key="9">
    <source>
        <dbReference type="ARBA" id="ARBA00023136"/>
    </source>
</evidence>
<dbReference type="InterPro" id="IPR045083">
    <property type="entry name" value="ATP_synth_F0_asu_bact/mt"/>
</dbReference>
<dbReference type="NCBIfam" id="TIGR01131">
    <property type="entry name" value="ATP_synt_6_or_A"/>
    <property type="match status" value="1"/>
</dbReference>
<dbReference type="PANTHER" id="PTHR11410:SF0">
    <property type="entry name" value="ATP SYNTHASE SUBUNIT A"/>
    <property type="match status" value="1"/>
</dbReference>
<feature type="transmembrane region" description="Helical" evidence="11">
    <location>
        <begin position="94"/>
        <end position="119"/>
    </location>
</feature>
<dbReference type="EMBL" id="JADOUF010000001">
    <property type="protein sequence ID" value="MBG6140824.1"/>
    <property type="molecule type" value="Genomic_DNA"/>
</dbReference>
<evidence type="ECO:0000256" key="7">
    <source>
        <dbReference type="ARBA" id="ARBA00022989"/>
    </source>
</evidence>
<dbReference type="PROSITE" id="PS00449">
    <property type="entry name" value="ATPASE_A"/>
    <property type="match status" value="1"/>
</dbReference>
<dbReference type="GO" id="GO:0045259">
    <property type="term" value="C:proton-transporting ATP synthase complex"/>
    <property type="evidence" value="ECO:0007669"/>
    <property type="project" value="UniProtKB-KW"/>
</dbReference>
<comment type="caution">
    <text evidence="13">The sequence shown here is derived from an EMBL/GenBank/DDBJ whole genome shotgun (WGS) entry which is preliminary data.</text>
</comment>
<evidence type="ECO:0000313" key="14">
    <source>
        <dbReference type="Proteomes" id="UP000622552"/>
    </source>
</evidence>
<dbReference type="Gene3D" id="1.20.120.220">
    <property type="entry name" value="ATP synthase, F0 complex, subunit A"/>
    <property type="match status" value="1"/>
</dbReference>
<keyword evidence="9 11" id="KW-0472">Membrane</keyword>
<dbReference type="CDD" id="cd00310">
    <property type="entry name" value="ATP-synt_Fo_a_6"/>
    <property type="match status" value="1"/>
</dbReference>
<evidence type="ECO:0000256" key="1">
    <source>
        <dbReference type="ARBA" id="ARBA00004141"/>
    </source>
</evidence>